<evidence type="ECO:0000313" key="1">
    <source>
        <dbReference type="EMBL" id="QJE98596.1"/>
    </source>
</evidence>
<dbReference type="PIRSF" id="PIRSF008502">
    <property type="entry name" value="UCP008502"/>
    <property type="match status" value="1"/>
</dbReference>
<dbReference type="RefSeq" id="WP_169457083.1">
    <property type="nucleotide sequence ID" value="NZ_CP051774.1"/>
</dbReference>
<name>A0A858RMH3_9BACT</name>
<dbReference type="Proteomes" id="UP000501812">
    <property type="component" value="Chromosome"/>
</dbReference>
<dbReference type="EMBL" id="CP051774">
    <property type="protein sequence ID" value="QJE98596.1"/>
    <property type="molecule type" value="Genomic_DNA"/>
</dbReference>
<dbReference type="AlphaFoldDB" id="A0A858RMH3"/>
<dbReference type="PANTHER" id="PTHR36439:SF1">
    <property type="entry name" value="DUF1697 DOMAIN-CONTAINING PROTEIN"/>
    <property type="match status" value="1"/>
</dbReference>
<reference evidence="1 2" key="1">
    <citation type="submission" date="2020-04" db="EMBL/GenBank/DDBJ databases">
        <title>Luteolibacter sp. G-1-1-1 isolated from soil.</title>
        <authorList>
            <person name="Dahal R.H."/>
        </authorList>
    </citation>
    <scope>NUCLEOTIDE SEQUENCE [LARGE SCALE GENOMIC DNA]</scope>
    <source>
        <strain evidence="1 2">G-1-1-1</strain>
    </source>
</reference>
<evidence type="ECO:0000313" key="2">
    <source>
        <dbReference type="Proteomes" id="UP000501812"/>
    </source>
</evidence>
<accession>A0A858RMH3</accession>
<sequence>MSCYLALLRGVNVTGSTLRMAELKESLTDMGLEDVQTYLQSGNVVFKSKEDAATLAKQIEARIKKDFELSVPVLVLTAQEIDAIASKNPLWPESGGEGSHFHATFLFAPVTKKNFDAIKLPAAEGEKAVLGKGAVLLHCPHGYGRTKLNNTYFEKALGVKATTRNWKSVMALRDLCNP</sequence>
<gene>
    <name evidence="1" type="ORF">HHL09_23370</name>
</gene>
<dbReference type="PANTHER" id="PTHR36439">
    <property type="entry name" value="BLL4334 PROTEIN"/>
    <property type="match status" value="1"/>
</dbReference>
<organism evidence="1 2">
    <name type="scientific">Luteolibacter luteus</name>
    <dbReference type="NCBI Taxonomy" id="2728835"/>
    <lineage>
        <taxon>Bacteria</taxon>
        <taxon>Pseudomonadati</taxon>
        <taxon>Verrucomicrobiota</taxon>
        <taxon>Verrucomicrobiia</taxon>
        <taxon>Verrucomicrobiales</taxon>
        <taxon>Verrucomicrobiaceae</taxon>
        <taxon>Luteolibacter</taxon>
    </lineage>
</organism>
<dbReference type="KEGG" id="luo:HHL09_23370"/>
<dbReference type="InterPro" id="IPR012545">
    <property type="entry name" value="DUF1697"/>
</dbReference>
<proteinExistence type="predicted"/>
<dbReference type="Pfam" id="PF08002">
    <property type="entry name" value="DUF1697"/>
    <property type="match status" value="1"/>
</dbReference>
<dbReference type="Gene3D" id="3.30.70.1280">
    <property type="entry name" value="SP0830-like domains"/>
    <property type="match status" value="1"/>
</dbReference>
<protein>
    <submittedName>
        <fullName evidence="1">DUF1697 domain-containing protein</fullName>
    </submittedName>
</protein>
<dbReference type="SUPFAM" id="SSF160379">
    <property type="entry name" value="SP0830-like"/>
    <property type="match status" value="1"/>
</dbReference>
<keyword evidence="2" id="KW-1185">Reference proteome</keyword>